<evidence type="ECO:0008006" key="4">
    <source>
        <dbReference type="Google" id="ProtNLM"/>
    </source>
</evidence>
<dbReference type="GO" id="GO:0003824">
    <property type="term" value="F:catalytic activity"/>
    <property type="evidence" value="ECO:0007669"/>
    <property type="project" value="InterPro"/>
</dbReference>
<dbReference type="GO" id="GO:0046394">
    <property type="term" value="P:carboxylic acid biosynthetic process"/>
    <property type="evidence" value="ECO:0007669"/>
    <property type="project" value="UniProtKB-ARBA"/>
</dbReference>
<comment type="similarity">
    <text evidence="1">Belongs to the class-IV pyridoxal-phosphate-dependent aminotransferase family.</text>
</comment>
<dbReference type="InterPro" id="IPR043131">
    <property type="entry name" value="BCAT-like_N"/>
</dbReference>
<gene>
    <name evidence="2" type="ORF">MIND_00514000</name>
</gene>
<comment type="caution">
    <text evidence="2">The sequence shown here is derived from an EMBL/GenBank/DDBJ whole genome shotgun (WGS) entry which is preliminary data.</text>
</comment>
<name>A0A8H6SXK1_9AGAR</name>
<dbReference type="EMBL" id="JACAZF010000004">
    <property type="protein sequence ID" value="KAF7307204.1"/>
    <property type="molecule type" value="Genomic_DNA"/>
</dbReference>
<evidence type="ECO:0000256" key="1">
    <source>
        <dbReference type="ARBA" id="ARBA00009320"/>
    </source>
</evidence>
<dbReference type="SUPFAM" id="SSF56752">
    <property type="entry name" value="D-aminoacid aminotransferase-like PLP-dependent enzymes"/>
    <property type="match status" value="1"/>
</dbReference>
<reference evidence="2" key="1">
    <citation type="submission" date="2020-05" db="EMBL/GenBank/DDBJ databases">
        <title>Mycena genomes resolve the evolution of fungal bioluminescence.</title>
        <authorList>
            <person name="Tsai I.J."/>
        </authorList>
    </citation>
    <scope>NUCLEOTIDE SEQUENCE</scope>
    <source>
        <strain evidence="2">171206Taipei</strain>
    </source>
</reference>
<dbReference type="PANTHER" id="PTHR42743">
    <property type="entry name" value="AMINO-ACID AMINOTRANSFERASE"/>
    <property type="match status" value="1"/>
</dbReference>
<protein>
    <recommendedName>
        <fullName evidence="4">Aminodeoxychorismate lyase</fullName>
    </recommendedName>
</protein>
<dbReference type="Gene3D" id="3.30.470.10">
    <property type="match status" value="1"/>
</dbReference>
<dbReference type="Gene3D" id="3.20.10.10">
    <property type="entry name" value="D-amino Acid Aminotransferase, subunit A, domain 2"/>
    <property type="match status" value="1"/>
</dbReference>
<dbReference type="AlphaFoldDB" id="A0A8H6SXK1"/>
<dbReference type="GeneID" id="59344447"/>
<sequence>MLLLTSTRYDHSLLRLRFNNYNDEPSPFLLLRFHLDRLSQASTQHDWPQAASVLSYEALLTVCQAAVASHDGEYHALRVRITLSQTGELAATTIAIPALHSDPTAASFARPLTDSATLYGPPMKLYIDTEPTPFLGLLSTTKTTERGAYNDARSRAGLSDGSFDSDVLLYNSDEHITEASVFNVAVFRQGEWITPPAASGCLPGVLRRWLLQNKRIREAGVGEITKSQMHANDWVLLFNSAHGCRLARVTISS</sequence>
<dbReference type="InterPro" id="IPR043132">
    <property type="entry name" value="BCAT-like_C"/>
</dbReference>
<dbReference type="OrthoDB" id="64220at2759"/>
<evidence type="ECO:0000313" key="2">
    <source>
        <dbReference type="EMBL" id="KAF7307204.1"/>
    </source>
</evidence>
<dbReference type="PANTHER" id="PTHR42743:SF11">
    <property type="entry name" value="AMINODEOXYCHORISMATE LYASE"/>
    <property type="match status" value="1"/>
</dbReference>
<dbReference type="RefSeq" id="XP_037222223.1">
    <property type="nucleotide sequence ID" value="XM_037361931.1"/>
</dbReference>
<dbReference type="InterPro" id="IPR001544">
    <property type="entry name" value="Aminotrans_IV"/>
</dbReference>
<dbReference type="Proteomes" id="UP000636479">
    <property type="component" value="Unassembled WGS sequence"/>
</dbReference>
<organism evidence="2 3">
    <name type="scientific">Mycena indigotica</name>
    <dbReference type="NCBI Taxonomy" id="2126181"/>
    <lineage>
        <taxon>Eukaryota</taxon>
        <taxon>Fungi</taxon>
        <taxon>Dikarya</taxon>
        <taxon>Basidiomycota</taxon>
        <taxon>Agaricomycotina</taxon>
        <taxon>Agaricomycetes</taxon>
        <taxon>Agaricomycetidae</taxon>
        <taxon>Agaricales</taxon>
        <taxon>Marasmiineae</taxon>
        <taxon>Mycenaceae</taxon>
        <taxon>Mycena</taxon>
    </lineage>
</organism>
<accession>A0A8H6SXK1</accession>
<proteinExistence type="inferred from homology"/>
<evidence type="ECO:0000313" key="3">
    <source>
        <dbReference type="Proteomes" id="UP000636479"/>
    </source>
</evidence>
<dbReference type="Pfam" id="PF01063">
    <property type="entry name" value="Aminotran_4"/>
    <property type="match status" value="1"/>
</dbReference>
<dbReference type="InterPro" id="IPR050571">
    <property type="entry name" value="Class-IV_PLP-Dep_Aminotrnsfr"/>
</dbReference>
<keyword evidence="3" id="KW-1185">Reference proteome</keyword>
<dbReference type="InterPro" id="IPR036038">
    <property type="entry name" value="Aminotransferase-like"/>
</dbReference>